<dbReference type="KEGG" id="coy:HF329_03160"/>
<evidence type="ECO:0000313" key="3">
    <source>
        <dbReference type="Proteomes" id="UP000502421"/>
    </source>
</evidence>
<dbReference type="Proteomes" id="UP000503144">
    <property type="component" value="Chromosome"/>
</dbReference>
<dbReference type="EMBL" id="CP051205">
    <property type="protein sequence ID" value="QJB30352.1"/>
    <property type="molecule type" value="Genomic_DNA"/>
</dbReference>
<organism evidence="1 3">
    <name type="scientific">Chitinophaga oryzae</name>
    <dbReference type="NCBI Taxonomy" id="2725414"/>
    <lineage>
        <taxon>Bacteria</taxon>
        <taxon>Pseudomonadati</taxon>
        <taxon>Bacteroidota</taxon>
        <taxon>Chitinophagia</taxon>
        <taxon>Chitinophagales</taxon>
        <taxon>Chitinophagaceae</taxon>
        <taxon>Chitinophaga</taxon>
    </lineage>
</organism>
<dbReference type="RefSeq" id="WP_168802634.1">
    <property type="nucleotide sequence ID" value="NZ_CP051204.2"/>
</dbReference>
<evidence type="ECO:0000313" key="4">
    <source>
        <dbReference type="Proteomes" id="UP000503144"/>
    </source>
</evidence>
<evidence type="ECO:0000313" key="2">
    <source>
        <dbReference type="EMBL" id="QJB36861.1"/>
    </source>
</evidence>
<reference evidence="1" key="2">
    <citation type="submission" date="2020-09" db="EMBL/GenBank/DDBJ databases">
        <authorList>
            <person name="Kittiwongwattana C."/>
        </authorList>
    </citation>
    <scope>NUCLEOTIDE SEQUENCE</scope>
    <source>
        <strain evidence="1">1310</strain>
    </source>
</reference>
<accession>A0AAE6ZEE9</accession>
<name>A0AAE6ZEE9_9BACT</name>
<dbReference type="AlphaFoldDB" id="A0AAE6ZEE9"/>
<dbReference type="EMBL" id="CP051204">
    <property type="protein sequence ID" value="QJB36861.1"/>
    <property type="molecule type" value="Genomic_DNA"/>
</dbReference>
<proteinExistence type="predicted"/>
<evidence type="ECO:0000313" key="1">
    <source>
        <dbReference type="EMBL" id="QJB30352.1"/>
    </source>
</evidence>
<gene>
    <name evidence="2" type="ORF">HF324_02915</name>
    <name evidence="1" type="ORF">HF329_03160</name>
</gene>
<dbReference type="Proteomes" id="UP000502421">
    <property type="component" value="Chromosome"/>
</dbReference>
<sequence>MKQETLDKIEKLGGNIQRANGATFQEIWEGITFGHPLWNKDWEGYGLDKFYEEHQVLYNSDPEMFYSRLLAHYFSDHEIPYGQDFFRSWLFTPFKAGSRDEGELDGLVEEDEVRETVQGSDMDFICVFSSYGYPDHYFVCLTDPHPENPTVYGTDHEVYFSEIRNYGTLEDFLDNYMTKEEFLQVAKAYFKNR</sequence>
<protein>
    <submittedName>
        <fullName evidence="1">Uncharacterized protein</fullName>
    </submittedName>
</protein>
<reference evidence="3 4" key="1">
    <citation type="submission" date="2020-04" db="EMBL/GenBank/DDBJ databases">
        <authorList>
            <person name="Kittiwongwattana C."/>
        </authorList>
    </citation>
    <scope>NUCLEOTIDE SEQUENCE [LARGE SCALE GENOMIC DNA]</scope>
    <source>
        <strain evidence="2 4">1303</strain>
        <strain evidence="3">1310</strain>
    </source>
</reference>
<keyword evidence="4" id="KW-1185">Reference proteome</keyword>